<keyword evidence="4" id="KW-0479">Metal-binding</keyword>
<feature type="transmembrane region" description="Helical" evidence="11">
    <location>
        <begin position="276"/>
        <end position="296"/>
    </location>
</feature>
<dbReference type="GO" id="GO:0000209">
    <property type="term" value="P:protein polyubiquitination"/>
    <property type="evidence" value="ECO:0000318"/>
    <property type="project" value="GO_Central"/>
</dbReference>
<dbReference type="CDD" id="cd16495">
    <property type="entry name" value="RING_CH-C4HC3_MARCH"/>
    <property type="match status" value="1"/>
</dbReference>
<keyword evidence="8 11" id="KW-1133">Transmembrane helix</keyword>
<keyword evidence="6" id="KW-0833">Ubl conjugation pathway</keyword>
<evidence type="ECO:0000256" key="1">
    <source>
        <dbReference type="ARBA" id="ARBA00004141"/>
    </source>
</evidence>
<dbReference type="PANTHER" id="PTHR46065:SF3">
    <property type="entry name" value="FI20425P1"/>
    <property type="match status" value="1"/>
</dbReference>
<evidence type="ECO:0000313" key="13">
    <source>
        <dbReference type="EMBL" id="PNW71126.1"/>
    </source>
</evidence>
<dbReference type="GO" id="GO:0005737">
    <property type="term" value="C:cytoplasm"/>
    <property type="evidence" value="ECO:0000318"/>
    <property type="project" value="GO_Central"/>
</dbReference>
<dbReference type="PaxDb" id="3055-EDO96503"/>
<evidence type="ECO:0000259" key="12">
    <source>
        <dbReference type="PROSITE" id="PS51292"/>
    </source>
</evidence>
<reference evidence="13 14" key="1">
    <citation type="journal article" date="2007" name="Science">
        <title>The Chlamydomonas genome reveals the evolution of key animal and plant functions.</title>
        <authorList>
            <person name="Merchant S.S."/>
            <person name="Prochnik S.E."/>
            <person name="Vallon O."/>
            <person name="Harris E.H."/>
            <person name="Karpowicz S.J."/>
            <person name="Witman G.B."/>
            <person name="Terry A."/>
            <person name="Salamov A."/>
            <person name="Fritz-Laylin L.K."/>
            <person name="Marechal-Drouard L."/>
            <person name="Marshall W.F."/>
            <person name="Qu L.H."/>
            <person name="Nelson D.R."/>
            <person name="Sanderfoot A.A."/>
            <person name="Spalding M.H."/>
            <person name="Kapitonov V.V."/>
            <person name="Ren Q."/>
            <person name="Ferris P."/>
            <person name="Lindquist E."/>
            <person name="Shapiro H."/>
            <person name="Lucas S.M."/>
            <person name="Grimwood J."/>
            <person name="Schmutz J."/>
            <person name="Cardol P."/>
            <person name="Cerutti H."/>
            <person name="Chanfreau G."/>
            <person name="Chen C.L."/>
            <person name="Cognat V."/>
            <person name="Croft M.T."/>
            <person name="Dent R."/>
            <person name="Dutcher S."/>
            <person name="Fernandez E."/>
            <person name="Fukuzawa H."/>
            <person name="Gonzalez-Ballester D."/>
            <person name="Gonzalez-Halphen D."/>
            <person name="Hallmann A."/>
            <person name="Hanikenne M."/>
            <person name="Hippler M."/>
            <person name="Inwood W."/>
            <person name="Jabbari K."/>
            <person name="Kalanon M."/>
            <person name="Kuras R."/>
            <person name="Lefebvre P.A."/>
            <person name="Lemaire S.D."/>
            <person name="Lobanov A.V."/>
            <person name="Lohr M."/>
            <person name="Manuell A."/>
            <person name="Meier I."/>
            <person name="Mets L."/>
            <person name="Mittag M."/>
            <person name="Mittelmeier T."/>
            <person name="Moroney J.V."/>
            <person name="Moseley J."/>
            <person name="Napoli C."/>
            <person name="Nedelcu A.M."/>
            <person name="Niyogi K."/>
            <person name="Novoselov S.V."/>
            <person name="Paulsen I.T."/>
            <person name="Pazour G."/>
            <person name="Purton S."/>
            <person name="Ral J.P."/>
            <person name="Riano-Pachon D.M."/>
            <person name="Riekhof W."/>
            <person name="Rymarquis L."/>
            <person name="Schroda M."/>
            <person name="Stern D."/>
            <person name="Umen J."/>
            <person name="Willows R."/>
            <person name="Wilson N."/>
            <person name="Zimmer S.L."/>
            <person name="Allmer J."/>
            <person name="Balk J."/>
            <person name="Bisova K."/>
            <person name="Chen C.J."/>
            <person name="Elias M."/>
            <person name="Gendler K."/>
            <person name="Hauser C."/>
            <person name="Lamb M.R."/>
            <person name="Ledford H."/>
            <person name="Long J.C."/>
            <person name="Minagawa J."/>
            <person name="Page M.D."/>
            <person name="Pan J."/>
            <person name="Pootakham W."/>
            <person name="Roje S."/>
            <person name="Rose A."/>
            <person name="Stahlberg E."/>
            <person name="Terauchi A.M."/>
            <person name="Yang P."/>
            <person name="Ball S."/>
            <person name="Bowler C."/>
            <person name="Dieckmann C.L."/>
            <person name="Gladyshev V.N."/>
            <person name="Green P."/>
            <person name="Jorgensen R."/>
            <person name="Mayfield S."/>
            <person name="Mueller-Roeber B."/>
            <person name="Rajamani S."/>
            <person name="Sayre R.T."/>
            <person name="Brokstein P."/>
            <person name="Dubchak I."/>
            <person name="Goodstein D."/>
            <person name="Hornick L."/>
            <person name="Huang Y.W."/>
            <person name="Jhaveri J."/>
            <person name="Luo Y."/>
            <person name="Martinez D."/>
            <person name="Ngau W.C."/>
            <person name="Otillar B."/>
            <person name="Poliakov A."/>
            <person name="Porter A."/>
            <person name="Szajkowski L."/>
            <person name="Werner G."/>
            <person name="Zhou K."/>
            <person name="Grigoriev I.V."/>
            <person name="Rokhsar D.S."/>
            <person name="Grossman A.R."/>
        </authorList>
    </citation>
    <scope>NUCLEOTIDE SEQUENCE [LARGE SCALE GENOMIC DNA]</scope>
    <source>
        <strain evidence="14">CC-503</strain>
    </source>
</reference>
<evidence type="ECO:0000256" key="9">
    <source>
        <dbReference type="ARBA" id="ARBA00023136"/>
    </source>
</evidence>
<dbReference type="PANTHER" id="PTHR46065">
    <property type="entry name" value="E3 UBIQUITIN-PROTEIN LIGASE MARCH 2/3 FAMILY MEMBER"/>
    <property type="match status" value="1"/>
</dbReference>
<keyword evidence="9 11" id="KW-0472">Membrane</keyword>
<dbReference type="OrthoDB" id="538681at2759"/>
<dbReference type="GO" id="GO:0061630">
    <property type="term" value="F:ubiquitin protein ligase activity"/>
    <property type="evidence" value="ECO:0000318"/>
    <property type="project" value="GO_Central"/>
</dbReference>
<keyword evidence="14" id="KW-1185">Reference proteome</keyword>
<evidence type="ECO:0000313" key="14">
    <source>
        <dbReference type="Proteomes" id="UP000006906"/>
    </source>
</evidence>
<keyword evidence="5" id="KW-0863">Zinc-finger</keyword>
<proteinExistence type="predicted"/>
<dbReference type="AlphaFoldDB" id="A0A2K3CS59"/>
<dbReference type="RefSeq" id="XP_001703591.2">
    <property type="nucleotide sequence ID" value="XM_001703539.2"/>
</dbReference>
<sequence>MKGPSSAHREALLPTDGHPLSDDESTTSGMPGGSAMTPSGSGQAAAVSERGTLPQPNPGAAELLPPTATAALPSHAAGAVTSSGGAAESACTASAASALAPAASCGSVARLRSNSGLGGAPGECRICLLSEPASDLVTACHCTGSLQLVHLQCLRTWVMEKRSIHCELCGTMYREPYGSDLAASIPPAPQPQPVPRRFITLDGQSVIVMPMGVGLGPGGSAIHMGPLLQHAASGAGGGSMARGGPSAGAAALMASGGAVADPRDLEPQPLCEWRNMWSYVLILLLLLFAIIYVTVISKRGKQEPWMMTLWQVLLVVLPIYLVLRVAFDLYRHRLAQQLAAANLQAMALANAAVDAAVAGSPHGGAGGPREVIITRSGNRVLVLQRAA</sequence>
<evidence type="ECO:0000256" key="2">
    <source>
        <dbReference type="ARBA" id="ARBA00022679"/>
    </source>
</evidence>
<dbReference type="InterPro" id="IPR013083">
    <property type="entry name" value="Znf_RING/FYVE/PHD"/>
</dbReference>
<dbReference type="GO" id="GO:0016020">
    <property type="term" value="C:membrane"/>
    <property type="evidence" value="ECO:0007669"/>
    <property type="project" value="UniProtKB-SubCell"/>
</dbReference>
<dbReference type="Proteomes" id="UP000006906">
    <property type="component" value="Chromosome 17"/>
</dbReference>
<dbReference type="GeneID" id="5729110"/>
<dbReference type="ExpressionAtlas" id="A0A2K3CS59">
    <property type="expression patterns" value="baseline"/>
</dbReference>
<keyword evidence="2" id="KW-0808">Transferase</keyword>
<dbReference type="KEGG" id="cre:CHLRE_17g747747v5"/>
<evidence type="ECO:0000256" key="5">
    <source>
        <dbReference type="ARBA" id="ARBA00022771"/>
    </source>
</evidence>
<dbReference type="SMART" id="SM00744">
    <property type="entry name" value="RINGv"/>
    <property type="match status" value="1"/>
</dbReference>
<evidence type="ECO:0000256" key="3">
    <source>
        <dbReference type="ARBA" id="ARBA00022692"/>
    </source>
</evidence>
<dbReference type="PROSITE" id="PS51292">
    <property type="entry name" value="ZF_RING_CH"/>
    <property type="match status" value="1"/>
</dbReference>
<dbReference type="SUPFAM" id="SSF57850">
    <property type="entry name" value="RING/U-box"/>
    <property type="match status" value="1"/>
</dbReference>
<feature type="domain" description="RING-CH-type" evidence="12">
    <location>
        <begin position="116"/>
        <end position="176"/>
    </location>
</feature>
<feature type="region of interest" description="Disordered" evidence="10">
    <location>
        <begin position="1"/>
        <end position="65"/>
    </location>
</feature>
<dbReference type="EMBL" id="CM008978">
    <property type="protein sequence ID" value="PNW71126.1"/>
    <property type="molecule type" value="Genomic_DNA"/>
</dbReference>
<accession>A0A2K3CS59</accession>
<evidence type="ECO:0000256" key="11">
    <source>
        <dbReference type="SAM" id="Phobius"/>
    </source>
</evidence>
<keyword evidence="7" id="KW-0862">Zinc</keyword>
<dbReference type="GO" id="GO:0008270">
    <property type="term" value="F:zinc ion binding"/>
    <property type="evidence" value="ECO:0007669"/>
    <property type="project" value="UniProtKB-KW"/>
</dbReference>
<organism evidence="13 14">
    <name type="scientific">Chlamydomonas reinhardtii</name>
    <name type="common">Chlamydomonas smithii</name>
    <dbReference type="NCBI Taxonomy" id="3055"/>
    <lineage>
        <taxon>Eukaryota</taxon>
        <taxon>Viridiplantae</taxon>
        <taxon>Chlorophyta</taxon>
        <taxon>core chlorophytes</taxon>
        <taxon>Chlorophyceae</taxon>
        <taxon>CS clade</taxon>
        <taxon>Chlamydomonadales</taxon>
        <taxon>Chlamydomonadaceae</taxon>
        <taxon>Chlamydomonas</taxon>
    </lineage>
</organism>
<comment type="subcellular location">
    <subcellularLocation>
        <location evidence="1">Membrane</location>
        <topology evidence="1">Multi-pass membrane protein</topology>
    </subcellularLocation>
</comment>
<dbReference type="Pfam" id="PF12906">
    <property type="entry name" value="RINGv"/>
    <property type="match status" value="1"/>
</dbReference>
<protein>
    <recommendedName>
        <fullName evidence="12">RING-CH-type domain-containing protein</fullName>
    </recommendedName>
</protein>
<keyword evidence="3 11" id="KW-0812">Transmembrane</keyword>
<dbReference type="InterPro" id="IPR011016">
    <property type="entry name" value="Znf_RING-CH"/>
</dbReference>
<dbReference type="InParanoid" id="A0A2K3CS59"/>
<dbReference type="Gene3D" id="3.30.40.10">
    <property type="entry name" value="Zinc/RING finger domain, C3HC4 (zinc finger)"/>
    <property type="match status" value="1"/>
</dbReference>
<feature type="transmembrane region" description="Helical" evidence="11">
    <location>
        <begin position="308"/>
        <end position="327"/>
    </location>
</feature>
<evidence type="ECO:0000256" key="7">
    <source>
        <dbReference type="ARBA" id="ARBA00022833"/>
    </source>
</evidence>
<evidence type="ECO:0000256" key="8">
    <source>
        <dbReference type="ARBA" id="ARBA00022989"/>
    </source>
</evidence>
<dbReference type="Gramene" id="PNW71126">
    <property type="protein sequence ID" value="PNW71126"/>
    <property type="gene ID" value="CHLRE_17g747747v5"/>
</dbReference>
<evidence type="ECO:0000256" key="6">
    <source>
        <dbReference type="ARBA" id="ARBA00022786"/>
    </source>
</evidence>
<evidence type="ECO:0000256" key="4">
    <source>
        <dbReference type="ARBA" id="ARBA00022723"/>
    </source>
</evidence>
<gene>
    <name evidence="13" type="ORF">CHLRE_17g747747v5</name>
</gene>
<name>A0A2K3CS59_CHLRE</name>
<evidence type="ECO:0000256" key="10">
    <source>
        <dbReference type="SAM" id="MobiDB-lite"/>
    </source>
</evidence>